<evidence type="ECO:0000256" key="3">
    <source>
        <dbReference type="ARBA" id="ARBA00023125"/>
    </source>
</evidence>
<reference evidence="6 7" key="1">
    <citation type="submission" date="2018-01" db="EMBL/GenBank/DDBJ databases">
        <title>Bacillus asahii Genome sequencing and assembly.</title>
        <authorList>
            <person name="Jiang H."/>
            <person name="Feng Y."/>
            <person name="Zhao F."/>
            <person name="Lin X."/>
        </authorList>
    </citation>
    <scope>NUCLEOTIDE SEQUENCE [LARGE SCALE GENOMIC DNA]</scope>
    <source>
        <strain evidence="6 7">OM18</strain>
    </source>
</reference>
<dbReference type="InterPro" id="IPR036390">
    <property type="entry name" value="WH_DNA-bd_sf"/>
</dbReference>
<dbReference type="GO" id="GO:0003700">
    <property type="term" value="F:DNA-binding transcription factor activity"/>
    <property type="evidence" value="ECO:0007669"/>
    <property type="project" value="InterPro"/>
</dbReference>
<dbReference type="SUPFAM" id="SSF46785">
    <property type="entry name" value="Winged helix' DNA-binding domain"/>
    <property type="match status" value="1"/>
</dbReference>
<sequence>MELRDINSFIEVANHKSFTKAAAHSYLTQPSLSKAIKKLEEELHVELFDRSTRHLRLTDAGQIVYQQGQKALAALSELDVLLEELMDITAGTIKIGIPPLIGTLFFPDIARRFNQKYPKVSLELTELGAKLLGQLIEDGQVDLGIIVMPANEKKFNIYPFIQDEFVLYIHEDHPLAHKQSISLSELRDERFILFSKDFTLHDHVIQACENHGFTPTISYQSSQWDLIVGLVSSKLGIALLPRLIYDKQTNSNVKIIPIEENSTLLWKLGIITKKGAYHSFALKELLKMLGEEE</sequence>
<dbReference type="Pfam" id="PF00126">
    <property type="entry name" value="HTH_1"/>
    <property type="match status" value="1"/>
</dbReference>
<organism evidence="6 7">
    <name type="scientific">Peribacillus asahii</name>
    <dbReference type="NCBI Taxonomy" id="228899"/>
    <lineage>
        <taxon>Bacteria</taxon>
        <taxon>Bacillati</taxon>
        <taxon>Bacillota</taxon>
        <taxon>Bacilli</taxon>
        <taxon>Bacillales</taxon>
        <taxon>Bacillaceae</taxon>
        <taxon>Peribacillus</taxon>
    </lineage>
</organism>
<dbReference type="PROSITE" id="PS50931">
    <property type="entry name" value="HTH_LYSR"/>
    <property type="match status" value="1"/>
</dbReference>
<dbReference type="EMBL" id="CP026095">
    <property type="protein sequence ID" value="AZV45351.1"/>
    <property type="molecule type" value="Genomic_DNA"/>
</dbReference>
<dbReference type="OrthoDB" id="9803735at2"/>
<dbReference type="Gene3D" id="3.40.190.290">
    <property type="match status" value="1"/>
</dbReference>
<dbReference type="InterPro" id="IPR050950">
    <property type="entry name" value="HTH-type_LysR_regulators"/>
</dbReference>
<dbReference type="KEGG" id="pasa:BAOM_4773"/>
<feature type="domain" description="HTH lysR-type" evidence="5">
    <location>
        <begin position="1"/>
        <end position="58"/>
    </location>
</feature>
<dbReference type="InterPro" id="IPR036388">
    <property type="entry name" value="WH-like_DNA-bd_sf"/>
</dbReference>
<keyword evidence="4" id="KW-0804">Transcription</keyword>
<gene>
    <name evidence="6" type="ORF">BAOM_4773</name>
</gene>
<dbReference type="AlphaFoldDB" id="A0A3Q9RMT1"/>
<dbReference type="CDD" id="cd08438">
    <property type="entry name" value="PBP2_CidR"/>
    <property type="match status" value="1"/>
</dbReference>
<dbReference type="FunFam" id="1.10.10.10:FF:000001">
    <property type="entry name" value="LysR family transcriptional regulator"/>
    <property type="match status" value="1"/>
</dbReference>
<name>A0A3Q9RMT1_9BACI</name>
<evidence type="ECO:0000256" key="2">
    <source>
        <dbReference type="ARBA" id="ARBA00023015"/>
    </source>
</evidence>
<protein>
    <submittedName>
        <fullName evidence="6">LysR family regulatory protein CidR</fullName>
    </submittedName>
</protein>
<dbReference type="PANTHER" id="PTHR30419">
    <property type="entry name" value="HTH-TYPE TRANSCRIPTIONAL REGULATOR YBHD"/>
    <property type="match status" value="1"/>
</dbReference>
<dbReference type="RefSeq" id="WP_127762691.1">
    <property type="nucleotide sequence ID" value="NZ_CP026095.1"/>
</dbReference>
<keyword evidence="3" id="KW-0238">DNA-binding</keyword>
<dbReference type="SUPFAM" id="SSF53850">
    <property type="entry name" value="Periplasmic binding protein-like II"/>
    <property type="match status" value="1"/>
</dbReference>
<dbReference type="PANTHER" id="PTHR30419:SF8">
    <property type="entry name" value="NITROGEN ASSIMILATION TRANSCRIPTIONAL ACTIVATOR-RELATED"/>
    <property type="match status" value="1"/>
</dbReference>
<dbReference type="Gene3D" id="1.10.10.10">
    <property type="entry name" value="Winged helix-like DNA-binding domain superfamily/Winged helix DNA-binding domain"/>
    <property type="match status" value="1"/>
</dbReference>
<accession>A0A3Q9RMT1</accession>
<keyword evidence="2" id="KW-0805">Transcription regulation</keyword>
<evidence type="ECO:0000313" key="6">
    <source>
        <dbReference type="EMBL" id="AZV45351.1"/>
    </source>
</evidence>
<dbReference type="InterPro" id="IPR000847">
    <property type="entry name" value="LysR_HTH_N"/>
</dbReference>
<comment type="similarity">
    <text evidence="1">Belongs to the LysR transcriptional regulatory family.</text>
</comment>
<dbReference type="GO" id="GO:0005829">
    <property type="term" value="C:cytosol"/>
    <property type="evidence" value="ECO:0007669"/>
    <property type="project" value="TreeGrafter"/>
</dbReference>
<evidence type="ECO:0000256" key="1">
    <source>
        <dbReference type="ARBA" id="ARBA00009437"/>
    </source>
</evidence>
<dbReference type="PRINTS" id="PR00039">
    <property type="entry name" value="HTHLYSR"/>
</dbReference>
<evidence type="ECO:0000313" key="7">
    <source>
        <dbReference type="Proteomes" id="UP000283095"/>
    </source>
</evidence>
<dbReference type="InterPro" id="IPR005119">
    <property type="entry name" value="LysR_subst-bd"/>
</dbReference>
<dbReference type="GO" id="GO:0003677">
    <property type="term" value="F:DNA binding"/>
    <property type="evidence" value="ECO:0007669"/>
    <property type="project" value="UniProtKB-KW"/>
</dbReference>
<evidence type="ECO:0000256" key="4">
    <source>
        <dbReference type="ARBA" id="ARBA00023163"/>
    </source>
</evidence>
<dbReference type="Pfam" id="PF03466">
    <property type="entry name" value="LysR_substrate"/>
    <property type="match status" value="1"/>
</dbReference>
<dbReference type="Proteomes" id="UP000283095">
    <property type="component" value="Chromosome"/>
</dbReference>
<evidence type="ECO:0000259" key="5">
    <source>
        <dbReference type="PROSITE" id="PS50931"/>
    </source>
</evidence>
<proteinExistence type="inferred from homology"/>